<dbReference type="EMBL" id="KN834641">
    <property type="protein sequence ID" value="KIK10493.1"/>
    <property type="molecule type" value="Genomic_DNA"/>
</dbReference>
<evidence type="ECO:0000313" key="7">
    <source>
        <dbReference type="Proteomes" id="UP000054018"/>
    </source>
</evidence>
<evidence type="ECO:0000313" key="5">
    <source>
        <dbReference type="EMBL" id="KIK10493.1"/>
    </source>
</evidence>
<feature type="repeat" description="WD" evidence="3">
    <location>
        <begin position="25"/>
        <end position="66"/>
    </location>
</feature>
<dbReference type="Pfam" id="PF00400">
    <property type="entry name" value="WD40"/>
    <property type="match status" value="2"/>
</dbReference>
<feature type="region of interest" description="Disordered" evidence="4">
    <location>
        <begin position="90"/>
        <end position="113"/>
    </location>
</feature>
<dbReference type="Gene3D" id="2.130.10.10">
    <property type="entry name" value="YVTN repeat-like/Quinoprotein amine dehydrogenase"/>
    <property type="match status" value="1"/>
</dbReference>
<dbReference type="Proteomes" id="UP000054018">
    <property type="component" value="Unassembled WGS sequence"/>
</dbReference>
<keyword evidence="1 3" id="KW-0853">WD repeat</keyword>
<dbReference type="PANTHER" id="PTHR22847">
    <property type="entry name" value="WD40 REPEAT PROTEIN"/>
    <property type="match status" value="1"/>
</dbReference>
<keyword evidence="2" id="KW-0677">Repeat</keyword>
<feature type="non-terminal residue" evidence="5">
    <location>
        <position position="1"/>
    </location>
</feature>
<evidence type="ECO:0000313" key="6">
    <source>
        <dbReference type="EMBL" id="KIK10494.1"/>
    </source>
</evidence>
<evidence type="ECO:0000256" key="1">
    <source>
        <dbReference type="ARBA" id="ARBA00022574"/>
    </source>
</evidence>
<gene>
    <name evidence="6" type="ORF">PISMIDRAFT_124341</name>
    <name evidence="5" type="ORF">PISMIDRAFT_124345</name>
</gene>
<reference evidence="5" key="3">
    <citation type="submission" date="2015-02" db="EMBL/GenBank/DDBJ databases">
        <title>Evolutionary Origins and Diversification of the Mycorrhizal Mutualists.</title>
        <authorList>
            <consortium name="DOE Joint Genome Institute"/>
            <consortium name="Mycorrhizal Genomics Consortium"/>
            <person name="Kohler A."/>
            <person name="Kuo A."/>
            <person name="Nagy L.G."/>
            <person name="Floudas D."/>
            <person name="Copeland A."/>
            <person name="Barry K.W."/>
            <person name="Cichocki N."/>
            <person name="Veneault-Fourrey C."/>
            <person name="LaButti K."/>
            <person name="Lindquist E.A."/>
            <person name="Lipzen A."/>
            <person name="Lundell T."/>
            <person name="Morin E."/>
            <person name="Murat C."/>
            <person name="Riley R."/>
            <person name="Ohm R."/>
            <person name="Sun H."/>
            <person name="Tunlid A."/>
            <person name="Henrissat B."/>
            <person name="Grigoriev I.V."/>
            <person name="Hibbett D.S."/>
            <person name="Martin F."/>
        </authorList>
    </citation>
    <scope>NUCLEOTIDE SEQUENCE</scope>
    <source>
        <strain evidence="5">441</strain>
    </source>
</reference>
<name>A0A0C9YR65_9AGAM</name>
<proteinExistence type="predicted"/>
<dbReference type="InterPro" id="IPR015943">
    <property type="entry name" value="WD40/YVTN_repeat-like_dom_sf"/>
</dbReference>
<dbReference type="GO" id="GO:0005634">
    <property type="term" value="C:nucleus"/>
    <property type="evidence" value="ECO:0007669"/>
    <property type="project" value="TreeGrafter"/>
</dbReference>
<keyword evidence="7" id="KW-1185">Reference proteome</keyword>
<dbReference type="InterPro" id="IPR019775">
    <property type="entry name" value="WD40_repeat_CS"/>
</dbReference>
<feature type="compositionally biased region" description="Polar residues" evidence="4">
    <location>
        <begin position="96"/>
        <end position="113"/>
    </location>
</feature>
<dbReference type="OrthoDB" id="3267146at2759"/>
<dbReference type="EMBL" id="KN834640">
    <property type="protein sequence ID" value="KIK10494.1"/>
    <property type="molecule type" value="Genomic_DNA"/>
</dbReference>
<evidence type="ECO:0000256" key="2">
    <source>
        <dbReference type="ARBA" id="ARBA00022737"/>
    </source>
</evidence>
<dbReference type="AlphaFoldDB" id="A0A0C9YR65"/>
<dbReference type="PROSITE" id="PS50082">
    <property type="entry name" value="WD_REPEATS_2"/>
    <property type="match status" value="2"/>
</dbReference>
<dbReference type="SUPFAM" id="SSF50978">
    <property type="entry name" value="WD40 repeat-like"/>
    <property type="match status" value="1"/>
</dbReference>
<dbReference type="SMART" id="SM00320">
    <property type="entry name" value="WD40"/>
    <property type="match status" value="2"/>
</dbReference>
<dbReference type="STRING" id="765257.A0A0C9YR65"/>
<dbReference type="InterPro" id="IPR001680">
    <property type="entry name" value="WD40_rpt"/>
</dbReference>
<reference evidence="7" key="2">
    <citation type="submission" date="2015-01" db="EMBL/GenBank/DDBJ databases">
        <title>Evolutionary Origins and Diversification of the Mycorrhizal Mutualists.</title>
        <authorList>
            <consortium name="DOE Joint Genome Institute"/>
            <consortium name="Mycorrhizal Genomics Consortium"/>
            <person name="Kohler A."/>
            <person name="Kuo A."/>
            <person name="Nagy L.G."/>
            <person name="Floudas D."/>
            <person name="Copeland A."/>
            <person name="Barry K.W."/>
            <person name="Cichocki N."/>
            <person name="Veneault-Fourrey C."/>
            <person name="LaButti K."/>
            <person name="Lindquist E.A."/>
            <person name="Lipzen A."/>
            <person name="Lundell T."/>
            <person name="Morin E."/>
            <person name="Murat C."/>
            <person name="Riley R."/>
            <person name="Ohm R."/>
            <person name="Sun H."/>
            <person name="Tunlid A."/>
            <person name="Henrissat B."/>
            <person name="Grigoriev I.V."/>
            <person name="Hibbett D.S."/>
            <person name="Martin F."/>
        </authorList>
    </citation>
    <scope>NUCLEOTIDE SEQUENCE [LARGE SCALE GENOMIC DNA]</scope>
    <source>
        <strain evidence="6 7">441</strain>
    </source>
</reference>
<dbReference type="PRINTS" id="PR00320">
    <property type="entry name" value="GPROTEINBRPT"/>
</dbReference>
<dbReference type="GO" id="GO:1990234">
    <property type="term" value="C:transferase complex"/>
    <property type="evidence" value="ECO:0007669"/>
    <property type="project" value="UniProtKB-ARBA"/>
</dbReference>
<organism evidence="5 7">
    <name type="scientific">Pisolithus microcarpus 441</name>
    <dbReference type="NCBI Taxonomy" id="765257"/>
    <lineage>
        <taxon>Eukaryota</taxon>
        <taxon>Fungi</taxon>
        <taxon>Dikarya</taxon>
        <taxon>Basidiomycota</taxon>
        <taxon>Agaricomycotina</taxon>
        <taxon>Agaricomycetes</taxon>
        <taxon>Agaricomycetidae</taxon>
        <taxon>Boletales</taxon>
        <taxon>Sclerodermatineae</taxon>
        <taxon>Pisolithaceae</taxon>
        <taxon>Pisolithus</taxon>
    </lineage>
</organism>
<protein>
    <recommendedName>
        <fullName evidence="8">WD40 repeat-like protein</fullName>
    </recommendedName>
</protein>
<evidence type="ECO:0000256" key="4">
    <source>
        <dbReference type="SAM" id="MobiDB-lite"/>
    </source>
</evidence>
<dbReference type="HOGENOM" id="CLU_000288_57_30_1"/>
<reference evidence="5 7" key="1">
    <citation type="submission" date="2014-04" db="EMBL/GenBank/DDBJ databases">
        <authorList>
            <consortium name="DOE Joint Genome Institute"/>
            <person name="Kuo A."/>
            <person name="Kohler A."/>
            <person name="Costa M.D."/>
            <person name="Nagy L.G."/>
            <person name="Floudas D."/>
            <person name="Copeland A."/>
            <person name="Barry K.W."/>
            <person name="Cichocki N."/>
            <person name="Veneault-Fourrey C."/>
            <person name="LaButti K."/>
            <person name="Lindquist E.A."/>
            <person name="Lipzen A."/>
            <person name="Lundell T."/>
            <person name="Morin E."/>
            <person name="Murat C."/>
            <person name="Sun H."/>
            <person name="Tunlid A."/>
            <person name="Henrissat B."/>
            <person name="Grigoriev I.V."/>
            <person name="Hibbett D.S."/>
            <person name="Martin F."/>
            <person name="Nordberg H.P."/>
            <person name="Cantor M.N."/>
            <person name="Hua S.X."/>
        </authorList>
    </citation>
    <scope>NUCLEOTIDE SEQUENCE [LARGE SCALE GENOMIC DNA]</scope>
    <source>
        <strain evidence="5 7">441</strain>
    </source>
</reference>
<dbReference type="InterPro" id="IPR036322">
    <property type="entry name" value="WD40_repeat_dom_sf"/>
</dbReference>
<evidence type="ECO:0000256" key="3">
    <source>
        <dbReference type="PROSITE-ProRule" id="PRU00221"/>
    </source>
</evidence>
<evidence type="ECO:0008006" key="8">
    <source>
        <dbReference type="Google" id="ProtNLM"/>
    </source>
</evidence>
<accession>A0A0C9YR65</accession>
<dbReference type="PROSITE" id="PS50294">
    <property type="entry name" value="WD_REPEATS_REGION"/>
    <property type="match status" value="2"/>
</dbReference>
<sequence length="113" mass="11770">IVSGSRDEVVRVWDAKSGGQIGSPLKGHTSEVMSVAFSPDGNRIVSGSWDETVRVWDAKSGGQIGKLLKGHPSDITPVAFSPDGNSIISAGGMSIPTPTTLHPTNNSKQSICL</sequence>
<feature type="repeat" description="WD" evidence="3">
    <location>
        <begin position="1"/>
        <end position="23"/>
    </location>
</feature>
<dbReference type="PROSITE" id="PS00678">
    <property type="entry name" value="WD_REPEATS_1"/>
    <property type="match status" value="2"/>
</dbReference>
<dbReference type="PANTHER" id="PTHR22847:SF637">
    <property type="entry name" value="WD REPEAT DOMAIN 5B"/>
    <property type="match status" value="1"/>
</dbReference>
<dbReference type="InterPro" id="IPR020472">
    <property type="entry name" value="WD40_PAC1"/>
</dbReference>